<organism evidence="3 4">
    <name type="scientific">Candidatus Roizmanbacteria bacterium RIFCSPLOWO2_01_FULL_40_42</name>
    <dbReference type="NCBI Taxonomy" id="1802066"/>
    <lineage>
        <taxon>Bacteria</taxon>
        <taxon>Candidatus Roizmaniibacteriota</taxon>
    </lineage>
</organism>
<keyword evidence="2" id="KW-0472">Membrane</keyword>
<proteinExistence type="predicted"/>
<gene>
    <name evidence="3" type="ORF">A3B50_02030</name>
</gene>
<keyword evidence="1" id="KW-0378">Hydrolase</keyword>
<name>A0A1F7J4K7_9BACT</name>
<evidence type="ECO:0008006" key="5">
    <source>
        <dbReference type="Google" id="ProtNLM"/>
    </source>
</evidence>
<evidence type="ECO:0000256" key="2">
    <source>
        <dbReference type="SAM" id="Phobius"/>
    </source>
</evidence>
<dbReference type="Gene3D" id="2.40.260.10">
    <property type="entry name" value="Sortase"/>
    <property type="match status" value="1"/>
</dbReference>
<reference evidence="3 4" key="1">
    <citation type="journal article" date="2016" name="Nat. Commun.">
        <title>Thousands of microbial genomes shed light on interconnected biogeochemical processes in an aquifer system.</title>
        <authorList>
            <person name="Anantharaman K."/>
            <person name="Brown C.T."/>
            <person name="Hug L.A."/>
            <person name="Sharon I."/>
            <person name="Castelle C.J."/>
            <person name="Probst A.J."/>
            <person name="Thomas B.C."/>
            <person name="Singh A."/>
            <person name="Wilkins M.J."/>
            <person name="Karaoz U."/>
            <person name="Brodie E.L."/>
            <person name="Williams K.H."/>
            <person name="Hubbard S.S."/>
            <person name="Banfield J.F."/>
        </authorList>
    </citation>
    <scope>NUCLEOTIDE SEQUENCE [LARGE SCALE GENOMIC DNA]</scope>
</reference>
<dbReference type="InterPro" id="IPR023365">
    <property type="entry name" value="Sortase_dom-sf"/>
</dbReference>
<dbReference type="Pfam" id="PF04203">
    <property type="entry name" value="Sortase"/>
    <property type="match status" value="1"/>
</dbReference>
<protein>
    <recommendedName>
        <fullName evidence="5">Sortase</fullName>
    </recommendedName>
</protein>
<evidence type="ECO:0000256" key="1">
    <source>
        <dbReference type="ARBA" id="ARBA00022801"/>
    </source>
</evidence>
<comment type="caution">
    <text evidence="3">The sequence shown here is derived from an EMBL/GenBank/DDBJ whole genome shotgun (WGS) entry which is preliminary data.</text>
</comment>
<sequence length="252" mass="28295">MSLYVYVREKQSVKKKVVNYASYATLTLGSLLLFWAFYPVISFEIYSRLFIQRQTATPVPSPLTSSLSIADTVIGSNNGIFSNNLRDFTQASLWFPTSKNQAPTSTFKAKEYSLSIPKLNIDRARVIVGGEDLTKGLVHYLPVTPPGEHGNVVIFGHSTLPQLYNTKDYKTIFTYLPSLEKGDKVLVNSDGGTLEYQVYEMFVVKPDQISVLEQKFDASYLTLVTCVPPGTYWNRLVVRAKLSKLPDQLSLK</sequence>
<dbReference type="GO" id="GO:0016787">
    <property type="term" value="F:hydrolase activity"/>
    <property type="evidence" value="ECO:0007669"/>
    <property type="project" value="UniProtKB-KW"/>
</dbReference>
<dbReference type="SUPFAM" id="SSF63817">
    <property type="entry name" value="Sortase"/>
    <property type="match status" value="1"/>
</dbReference>
<feature type="transmembrane region" description="Helical" evidence="2">
    <location>
        <begin position="20"/>
        <end position="41"/>
    </location>
</feature>
<dbReference type="EMBL" id="MGAQ01000015">
    <property type="protein sequence ID" value="OGK50540.1"/>
    <property type="molecule type" value="Genomic_DNA"/>
</dbReference>
<dbReference type="InterPro" id="IPR005754">
    <property type="entry name" value="Sortase"/>
</dbReference>
<keyword evidence="2" id="KW-0812">Transmembrane</keyword>
<dbReference type="Proteomes" id="UP000178558">
    <property type="component" value="Unassembled WGS sequence"/>
</dbReference>
<dbReference type="AlphaFoldDB" id="A0A1F7J4K7"/>
<keyword evidence="2" id="KW-1133">Transmembrane helix</keyword>
<evidence type="ECO:0000313" key="4">
    <source>
        <dbReference type="Proteomes" id="UP000178558"/>
    </source>
</evidence>
<accession>A0A1F7J4K7</accession>
<evidence type="ECO:0000313" key="3">
    <source>
        <dbReference type="EMBL" id="OGK50540.1"/>
    </source>
</evidence>
<dbReference type="NCBIfam" id="TIGR01076">
    <property type="entry name" value="sortase_fam"/>
    <property type="match status" value="1"/>
</dbReference>